<comment type="caution">
    <text evidence="2">The sequence shown here is derived from an EMBL/GenBank/DDBJ whole genome shotgun (WGS) entry which is preliminary data.</text>
</comment>
<protein>
    <submittedName>
        <fullName evidence="2">Uncharacterized protein</fullName>
    </submittedName>
</protein>
<dbReference type="RefSeq" id="WP_154724118.1">
    <property type="nucleotide sequence ID" value="NZ_CP170589.1"/>
</dbReference>
<name>A0A7Z1S3Y0_9VIBR</name>
<dbReference type="AlphaFoldDB" id="A0A7Z1S3Y0"/>
<reference evidence="2" key="1">
    <citation type="submission" date="2016-07" db="EMBL/GenBank/DDBJ databases">
        <authorList>
            <person name="Kauffman K."/>
            <person name="Arevalo P."/>
            <person name="Polz M.F."/>
        </authorList>
    </citation>
    <scope>NUCLEOTIDE SEQUENCE</scope>
    <source>
        <strain evidence="2">10N.222.46.E12</strain>
    </source>
</reference>
<evidence type="ECO:0000313" key="2">
    <source>
        <dbReference type="EMBL" id="PMP30387.1"/>
    </source>
</evidence>
<gene>
    <name evidence="2" type="ORF">BCS90_15060</name>
</gene>
<sequence>MNKNQQGAVVLLTTSVLLVTALMLTFGSYRSVFYQIKRSQNEVEARKQHWEAEGGLECGFTYIVNQKLQSIPNNLATVCNSYSFSSLNADFTNPEILLSQVGHSSVNKKIIFSSSVGYGAMKSTSDVISFGSALFSPPDPGEFDSSTEAYECIGAVVKYRFIATGITNHGVSSSIESPGAGHDPTKDCKPSHKTSTAVKSGIWENSFGVISSHNVGLDIQRDDTIDPFKDFFGVDKSKWQEVRDDVDNEFIKVSMPSSSVDCYSQFSDSIVNGQPNKVWIDGSCQLAPVDVTNIVNLQAAHPGTDLFLLVHDGVFGVTGSGDISGVFFHFNNTYSPTPSQWDSMTEVKPFVNSVFSDLINTMYGSSSTLTPYHATYAQAGAFSFTGGQFFDTEGQMALFNNSLNFSFNSDVIDEFEFSPKPRWQKGSWNDL</sequence>
<proteinExistence type="predicted"/>
<dbReference type="EMBL" id="MDBS01000021">
    <property type="protein sequence ID" value="PMP30387.1"/>
    <property type="molecule type" value="Genomic_DNA"/>
</dbReference>
<feature type="region of interest" description="Disordered" evidence="1">
    <location>
        <begin position="173"/>
        <end position="194"/>
    </location>
</feature>
<reference evidence="2" key="2">
    <citation type="journal article" date="2018" name="Nature">
        <title>A major lineage of non-tailed dsDNA viruses as unrecognized killers of marine bacteria.</title>
        <authorList>
            <person name="Kauffman K.M."/>
            <person name="Hussain F.A."/>
            <person name="Yang J."/>
            <person name="Arevalo P."/>
            <person name="Brown J.M."/>
            <person name="Chang W.K."/>
            <person name="VanInsberghe D."/>
            <person name="Elsherbini J."/>
            <person name="Sharma R.S."/>
            <person name="Cutler M.B."/>
            <person name="Kelly L."/>
            <person name="Polz M.F."/>
        </authorList>
    </citation>
    <scope>NUCLEOTIDE SEQUENCE</scope>
    <source>
        <strain evidence="2">10N.222.46.E12</strain>
    </source>
</reference>
<accession>A0A7Z1S3Y0</accession>
<organism evidence="2">
    <name type="scientific">Vibrio cyclitrophicus</name>
    <dbReference type="NCBI Taxonomy" id="47951"/>
    <lineage>
        <taxon>Bacteria</taxon>
        <taxon>Pseudomonadati</taxon>
        <taxon>Pseudomonadota</taxon>
        <taxon>Gammaproteobacteria</taxon>
        <taxon>Vibrionales</taxon>
        <taxon>Vibrionaceae</taxon>
        <taxon>Vibrio</taxon>
    </lineage>
</organism>
<evidence type="ECO:0000256" key="1">
    <source>
        <dbReference type="SAM" id="MobiDB-lite"/>
    </source>
</evidence>